<dbReference type="GO" id="GO:0004803">
    <property type="term" value="F:transposase activity"/>
    <property type="evidence" value="ECO:0007669"/>
    <property type="project" value="InterPro"/>
</dbReference>
<reference evidence="3 4" key="1">
    <citation type="submission" date="2011-02" db="EMBL/GenBank/DDBJ databases">
        <authorList>
            <person name="Muzny D."/>
            <person name="Qin X."/>
            <person name="Deng J."/>
            <person name="Jiang H."/>
            <person name="Liu Y."/>
            <person name="Qu J."/>
            <person name="Song X.-Z."/>
            <person name="Zhang L."/>
            <person name="Thornton R."/>
            <person name="Coyle M."/>
            <person name="Francisco L."/>
            <person name="Jackson L."/>
            <person name="Javaid M."/>
            <person name="Korchina V."/>
            <person name="Kovar C."/>
            <person name="Mata R."/>
            <person name="Mathew T."/>
            <person name="Ngo R."/>
            <person name="Nguyen L."/>
            <person name="Nguyen N."/>
            <person name="Okwuonu G."/>
            <person name="Ongeri F."/>
            <person name="Pham C."/>
            <person name="Simmons D."/>
            <person name="Wilczek-Boney K."/>
            <person name="Hale W."/>
            <person name="Jakkamsetti A."/>
            <person name="Pham P."/>
            <person name="Ruth R."/>
            <person name="San Lucas F."/>
            <person name="Warren J."/>
            <person name="Zhang J."/>
            <person name="Zhao Z."/>
            <person name="Zhou C."/>
            <person name="Zhu D."/>
            <person name="Lee S."/>
            <person name="Bess C."/>
            <person name="Blankenburg K."/>
            <person name="Forbes L."/>
            <person name="Fu Q."/>
            <person name="Gubbala S."/>
            <person name="Hirani K."/>
            <person name="Jayaseelan J.C."/>
            <person name="Lara F."/>
            <person name="Munidasa M."/>
            <person name="Palculict T."/>
            <person name="Patil S."/>
            <person name="Pu L.-L."/>
            <person name="Saada N."/>
            <person name="Tang L."/>
            <person name="Weissenberger G."/>
            <person name="Zhu Y."/>
            <person name="Hemphill L."/>
            <person name="Shang Y."/>
            <person name="Youmans B."/>
            <person name="Ayvaz T."/>
            <person name="Ross M."/>
            <person name="Santibanez J."/>
            <person name="Aqrawi P."/>
            <person name="Gross S."/>
            <person name="Joshi V."/>
            <person name="Fowler G."/>
            <person name="Nazareth L."/>
            <person name="Reid J."/>
            <person name="Worley K."/>
            <person name="Petrosino J."/>
            <person name="Highlander S."/>
            <person name="Gibbs R."/>
        </authorList>
    </citation>
    <scope>NUCLEOTIDE SEQUENCE [LARGE SCALE GENOMIC DNA]</scope>
    <source>
        <strain evidence="3 4">ATCC BAA-1200</strain>
    </source>
</reference>
<dbReference type="Pfam" id="PF01548">
    <property type="entry name" value="DEDD_Tnp_IS110"/>
    <property type="match status" value="1"/>
</dbReference>
<dbReference type="Proteomes" id="UP000004105">
    <property type="component" value="Unassembled WGS sequence"/>
</dbReference>
<proteinExistence type="predicted"/>
<feature type="region of interest" description="Disordered" evidence="1">
    <location>
        <begin position="185"/>
        <end position="211"/>
    </location>
</feature>
<dbReference type="EMBL" id="AFAY01000024">
    <property type="protein sequence ID" value="EGF11130.1"/>
    <property type="molecule type" value="Genomic_DNA"/>
</dbReference>
<comment type="caution">
    <text evidence="3">The sequence shown here is derived from an EMBL/GenBank/DDBJ whole genome shotgun (WGS) entry which is preliminary data.</text>
</comment>
<dbReference type="InterPro" id="IPR002525">
    <property type="entry name" value="Transp_IS110-like_N"/>
</dbReference>
<evidence type="ECO:0000313" key="4">
    <source>
        <dbReference type="Proteomes" id="UP000004105"/>
    </source>
</evidence>
<dbReference type="InterPro" id="IPR047650">
    <property type="entry name" value="Transpos_IS110"/>
</dbReference>
<dbReference type="PANTHER" id="PTHR33055">
    <property type="entry name" value="TRANSPOSASE FOR INSERTION SEQUENCE ELEMENT IS1111A"/>
    <property type="match status" value="1"/>
</dbReference>
<keyword evidence="4" id="KW-1185">Reference proteome</keyword>
<accession>F2BBW4</accession>
<evidence type="ECO:0000313" key="3">
    <source>
        <dbReference type="EMBL" id="EGF11130.1"/>
    </source>
</evidence>
<dbReference type="PANTHER" id="PTHR33055:SF13">
    <property type="entry name" value="TRANSPOSASE"/>
    <property type="match status" value="1"/>
</dbReference>
<sequence>MSTQNYAGIDIAKRNFVIGIHGKDKTKTETNNPKGFAHTVEYLHKHNVSLIVMESTGGLEIPLAKTLHRAGFRVVIANPSRTKSYANGFFPAKTDHLDAKMLADYAQALEIKGLVANMLYTPPNEAEEKLEALVKRRSRPVDIRAAEKNRLNQIHESQRQSVADLIAHLDDLIAALDKDIDKHTDTFQRQPETPSRPTPYRPQTKNRAIQPARFFLRPPFSG</sequence>
<name>F2BBW4_9NEIS</name>
<organism evidence="3 4">
    <name type="scientific">Neisseria bacilliformis ATCC BAA-1200</name>
    <dbReference type="NCBI Taxonomy" id="888742"/>
    <lineage>
        <taxon>Bacteria</taxon>
        <taxon>Pseudomonadati</taxon>
        <taxon>Pseudomonadota</taxon>
        <taxon>Betaproteobacteria</taxon>
        <taxon>Neisseriales</taxon>
        <taxon>Neisseriaceae</taxon>
        <taxon>Neisseria</taxon>
    </lineage>
</organism>
<protein>
    <submittedName>
        <fullName evidence="3">Transposase</fullName>
    </submittedName>
</protein>
<feature type="domain" description="Transposase IS110-like N-terminal" evidence="2">
    <location>
        <begin position="7"/>
        <end position="153"/>
    </location>
</feature>
<gene>
    <name evidence="3" type="ORF">HMPREF9123_1219</name>
</gene>
<evidence type="ECO:0000259" key="2">
    <source>
        <dbReference type="Pfam" id="PF01548"/>
    </source>
</evidence>
<dbReference type="GO" id="GO:0006313">
    <property type="term" value="P:DNA transposition"/>
    <property type="evidence" value="ECO:0007669"/>
    <property type="project" value="InterPro"/>
</dbReference>
<evidence type="ECO:0000256" key="1">
    <source>
        <dbReference type="SAM" id="MobiDB-lite"/>
    </source>
</evidence>
<dbReference type="HOGENOM" id="CLU_036902_5_4_4"/>
<dbReference type="AlphaFoldDB" id="F2BBW4"/>
<dbReference type="GO" id="GO:0003677">
    <property type="term" value="F:DNA binding"/>
    <property type="evidence" value="ECO:0007669"/>
    <property type="project" value="InterPro"/>
</dbReference>